<protein>
    <submittedName>
        <fullName evidence="2">Uncharacterized protein</fullName>
    </submittedName>
</protein>
<proteinExistence type="predicted"/>
<dbReference type="AlphaFoldDB" id="A0A4Z0NSS4"/>
<evidence type="ECO:0000256" key="1">
    <source>
        <dbReference type="SAM" id="SignalP"/>
    </source>
</evidence>
<comment type="caution">
    <text evidence="2">The sequence shown here is derived from an EMBL/GenBank/DDBJ whole genome shotgun (WGS) entry which is preliminary data.</text>
</comment>
<organism evidence="2 3">
    <name type="scientific">Methylobacterium nonmethylotrophicum</name>
    <dbReference type="NCBI Taxonomy" id="1141884"/>
    <lineage>
        <taxon>Bacteria</taxon>
        <taxon>Pseudomonadati</taxon>
        <taxon>Pseudomonadota</taxon>
        <taxon>Alphaproteobacteria</taxon>
        <taxon>Hyphomicrobiales</taxon>
        <taxon>Methylobacteriaceae</taxon>
        <taxon>Methylobacterium</taxon>
    </lineage>
</organism>
<dbReference type="EMBL" id="SRLB01000006">
    <property type="protein sequence ID" value="TGE00322.1"/>
    <property type="molecule type" value="Genomic_DNA"/>
</dbReference>
<sequence>MLRLAIMAVLLLGALPTGAQAQQPPGPAATPADYVLLTILMRHDQSKNLGEINQIQDDQGFWRNFPPEGIEVESWYIAMGLGYVVTLRVPPARLREVNRSVEQAAWKAFRTEFYPTYDAREIVKALRERAKAK</sequence>
<keyword evidence="3" id="KW-1185">Reference proteome</keyword>
<dbReference type="OrthoDB" id="767859at2"/>
<feature type="chain" id="PRO_5021502180" evidence="1">
    <location>
        <begin position="22"/>
        <end position="133"/>
    </location>
</feature>
<name>A0A4Z0NSS4_9HYPH</name>
<keyword evidence="1" id="KW-0732">Signal</keyword>
<evidence type="ECO:0000313" key="3">
    <source>
        <dbReference type="Proteomes" id="UP000297535"/>
    </source>
</evidence>
<reference evidence="2 3" key="1">
    <citation type="submission" date="2019-04" db="EMBL/GenBank/DDBJ databases">
        <authorList>
            <person name="Feng G."/>
            <person name="Zhu H."/>
        </authorList>
    </citation>
    <scope>NUCLEOTIDE SEQUENCE [LARGE SCALE GENOMIC DNA]</scope>
    <source>
        <strain evidence="2 3">6HR-1</strain>
    </source>
</reference>
<dbReference type="Proteomes" id="UP000297535">
    <property type="component" value="Unassembled WGS sequence"/>
</dbReference>
<feature type="signal peptide" evidence="1">
    <location>
        <begin position="1"/>
        <end position="21"/>
    </location>
</feature>
<accession>A0A4Z0NSS4</accession>
<evidence type="ECO:0000313" key="2">
    <source>
        <dbReference type="EMBL" id="TGE00322.1"/>
    </source>
</evidence>
<gene>
    <name evidence="2" type="ORF">EU555_08970</name>
</gene>